<dbReference type="InterPro" id="IPR023296">
    <property type="entry name" value="Glyco_hydro_beta-prop_sf"/>
</dbReference>
<dbReference type="AlphaFoldDB" id="A0A2G9YYG4"/>
<name>A0A2G9YYG4_9BACT</name>
<dbReference type="EMBL" id="PCRQ01000045">
    <property type="protein sequence ID" value="PIP24257.1"/>
    <property type="molecule type" value="Genomic_DNA"/>
</dbReference>
<dbReference type="Gene3D" id="2.115.10.20">
    <property type="entry name" value="Glycosyl hydrolase domain, family 43"/>
    <property type="match status" value="1"/>
</dbReference>
<evidence type="ECO:0000313" key="3">
    <source>
        <dbReference type="Proteomes" id="UP000229952"/>
    </source>
</evidence>
<gene>
    <name evidence="2" type="ORF">COX35_01710</name>
</gene>
<proteinExistence type="predicted"/>
<sequence>MNKKILFVLIIFLLIAISTSFYLFLQKTDTAKLELQQIIEEKNISPQGGAYGRVEAIIINNKLFMAFNDREAKNFKLVKMNDDLSHKGSVLDIFSDAPRESIDIRLASDGKNLWYAFESMLPNLPEELKCNHFLNIAKYDISKNNPALTNSQTHIVSTGCPTTRGSYENPPSDLPENSEAVDDPTPFYYNGKYIILTRAWNSSVQHIRTFDNDFNKIEDFTLDLKSVISDKKLSQNALVNVKDQIYLIGGLGNGAPANQKTSSGIYAIPLSDDLHSVSGEIIPLVTSPDRYYLKTTKAIYDNGKLYINYFKAVGSSQLGYLGIFDVENNFASLTQIQIQEKPLTNLNHTSFEVSENKVYVFYQGEQNKLPVILGKVFEWKL</sequence>
<reference evidence="2 3" key="1">
    <citation type="submission" date="2017-09" db="EMBL/GenBank/DDBJ databases">
        <title>Depth-based differentiation of microbial function through sediment-hosted aquifers and enrichment of novel symbionts in the deep terrestrial subsurface.</title>
        <authorList>
            <person name="Probst A.J."/>
            <person name="Ladd B."/>
            <person name="Jarett J.K."/>
            <person name="Geller-Mcgrath D.E."/>
            <person name="Sieber C.M."/>
            <person name="Emerson J.B."/>
            <person name="Anantharaman K."/>
            <person name="Thomas B.C."/>
            <person name="Malmstrom R."/>
            <person name="Stieglmeier M."/>
            <person name="Klingl A."/>
            <person name="Woyke T."/>
            <person name="Ryan C.M."/>
            <person name="Banfield J.F."/>
        </authorList>
    </citation>
    <scope>NUCLEOTIDE SEQUENCE [LARGE SCALE GENOMIC DNA]</scope>
    <source>
        <strain evidence="2">CG23_combo_of_CG06-09_8_20_14_all_37_18</strain>
    </source>
</reference>
<evidence type="ECO:0000256" key="1">
    <source>
        <dbReference type="SAM" id="MobiDB-lite"/>
    </source>
</evidence>
<dbReference type="Proteomes" id="UP000229952">
    <property type="component" value="Unassembled WGS sequence"/>
</dbReference>
<dbReference type="SUPFAM" id="SSF75005">
    <property type="entry name" value="Arabinanase/levansucrase/invertase"/>
    <property type="match status" value="1"/>
</dbReference>
<protein>
    <submittedName>
        <fullName evidence="2">Uncharacterized protein</fullName>
    </submittedName>
</protein>
<feature type="region of interest" description="Disordered" evidence="1">
    <location>
        <begin position="159"/>
        <end position="181"/>
    </location>
</feature>
<organism evidence="2 3">
    <name type="scientific">Candidatus Nealsonbacteria bacterium CG23_combo_of_CG06-09_8_20_14_all_37_18</name>
    <dbReference type="NCBI Taxonomy" id="1974720"/>
    <lineage>
        <taxon>Bacteria</taxon>
        <taxon>Candidatus Nealsoniibacteriota</taxon>
    </lineage>
</organism>
<evidence type="ECO:0000313" key="2">
    <source>
        <dbReference type="EMBL" id="PIP24257.1"/>
    </source>
</evidence>
<accession>A0A2G9YYG4</accession>
<comment type="caution">
    <text evidence="2">The sequence shown here is derived from an EMBL/GenBank/DDBJ whole genome shotgun (WGS) entry which is preliminary data.</text>
</comment>